<gene>
    <name evidence="1" type="ORF">S01H4_26430</name>
</gene>
<organism evidence="1">
    <name type="scientific">marine sediment metagenome</name>
    <dbReference type="NCBI Taxonomy" id="412755"/>
    <lineage>
        <taxon>unclassified sequences</taxon>
        <taxon>metagenomes</taxon>
        <taxon>ecological metagenomes</taxon>
    </lineage>
</organism>
<comment type="caution">
    <text evidence="1">The sequence shown here is derived from an EMBL/GenBank/DDBJ whole genome shotgun (WGS) entry which is preliminary data.</text>
</comment>
<evidence type="ECO:0000313" key="1">
    <source>
        <dbReference type="EMBL" id="GAG84813.1"/>
    </source>
</evidence>
<sequence>NIRIEMVNVERRTSVNIQDSNNEIIQHSNNEIIQDLFYLDSFHLYMLYLKIFVFYLK</sequence>
<accession>X1BL66</accession>
<reference evidence="1" key="1">
    <citation type="journal article" date="2014" name="Front. Microbiol.">
        <title>High frequency of phylogenetically diverse reductive dehalogenase-homologous genes in deep subseafloor sedimentary metagenomes.</title>
        <authorList>
            <person name="Kawai M."/>
            <person name="Futagami T."/>
            <person name="Toyoda A."/>
            <person name="Takaki Y."/>
            <person name="Nishi S."/>
            <person name="Hori S."/>
            <person name="Arai W."/>
            <person name="Tsubouchi T."/>
            <person name="Morono Y."/>
            <person name="Uchiyama I."/>
            <person name="Ito T."/>
            <person name="Fujiyama A."/>
            <person name="Inagaki F."/>
            <person name="Takami H."/>
        </authorList>
    </citation>
    <scope>NUCLEOTIDE SEQUENCE</scope>
    <source>
        <strain evidence="1">Expedition CK06-06</strain>
    </source>
</reference>
<dbReference type="EMBL" id="BART01012743">
    <property type="protein sequence ID" value="GAG84813.1"/>
    <property type="molecule type" value="Genomic_DNA"/>
</dbReference>
<protein>
    <submittedName>
        <fullName evidence="1">Uncharacterized protein</fullName>
    </submittedName>
</protein>
<feature type="non-terminal residue" evidence="1">
    <location>
        <position position="1"/>
    </location>
</feature>
<name>X1BL66_9ZZZZ</name>
<proteinExistence type="predicted"/>
<dbReference type="AlphaFoldDB" id="X1BL66"/>